<name>A0ACC2T314_9FUNG</name>
<keyword evidence="2" id="KW-1185">Reference proteome</keyword>
<accession>A0ACC2T314</accession>
<reference evidence="1" key="1">
    <citation type="submission" date="2022-04" db="EMBL/GenBank/DDBJ databases">
        <title>Genome of the entomopathogenic fungus Entomophthora muscae.</title>
        <authorList>
            <person name="Elya C."/>
            <person name="Lovett B.R."/>
            <person name="Lee E."/>
            <person name="Macias A.M."/>
            <person name="Hajek A.E."/>
            <person name="De Bivort B.L."/>
            <person name="Kasson M.T."/>
            <person name="De Fine Licht H.H."/>
            <person name="Stajich J.E."/>
        </authorList>
    </citation>
    <scope>NUCLEOTIDE SEQUENCE</scope>
    <source>
        <strain evidence="1">Berkeley</strain>
    </source>
</reference>
<sequence>MASGGGMDVAVWEAGWLANGVLNPKGVSPGCTGAWIRPTPAWAIFTQTLAAKLCPAQPPRTTTFSLRAGLLLAWCTHLYPPFPTHPQLPKLLGFYLPRVLPEPCSRSKPLQAHVPSLGGEGPPSTKRWPAFTKAGAHHVNCSLEYLCRPKVFPRPSPHPAWNILL</sequence>
<proteinExistence type="predicted"/>
<protein>
    <submittedName>
        <fullName evidence="1">Uncharacterized protein</fullName>
    </submittedName>
</protein>
<comment type="caution">
    <text evidence="1">The sequence shown here is derived from an EMBL/GenBank/DDBJ whole genome shotgun (WGS) entry which is preliminary data.</text>
</comment>
<dbReference type="Proteomes" id="UP001165960">
    <property type="component" value="Unassembled WGS sequence"/>
</dbReference>
<organism evidence="1 2">
    <name type="scientific">Entomophthora muscae</name>
    <dbReference type="NCBI Taxonomy" id="34485"/>
    <lineage>
        <taxon>Eukaryota</taxon>
        <taxon>Fungi</taxon>
        <taxon>Fungi incertae sedis</taxon>
        <taxon>Zoopagomycota</taxon>
        <taxon>Entomophthoromycotina</taxon>
        <taxon>Entomophthoromycetes</taxon>
        <taxon>Entomophthorales</taxon>
        <taxon>Entomophthoraceae</taxon>
        <taxon>Entomophthora</taxon>
    </lineage>
</organism>
<evidence type="ECO:0000313" key="2">
    <source>
        <dbReference type="Proteomes" id="UP001165960"/>
    </source>
</evidence>
<gene>
    <name evidence="1" type="ORF">DSO57_1026210</name>
</gene>
<dbReference type="EMBL" id="QTSX02003702">
    <property type="protein sequence ID" value="KAJ9068687.1"/>
    <property type="molecule type" value="Genomic_DNA"/>
</dbReference>
<evidence type="ECO:0000313" key="1">
    <source>
        <dbReference type="EMBL" id="KAJ9068687.1"/>
    </source>
</evidence>